<proteinExistence type="predicted"/>
<sequence>MAGVRANLVLSHQINVTHVRDSTCYLLTFGSSRHDSEIITVNTTPNNVIELRTKTEQTPQQNECGKTLLKSDFADTQATLVEGDSTMLTQGNILRLPPNEWMIVYRSGEGDDDIDVIKADARGTIIQMVGGLNLQLMIGISYIFIN</sequence>
<dbReference type="AlphaFoldDB" id="A0A1A9ZUV2"/>
<evidence type="ECO:0000313" key="2">
    <source>
        <dbReference type="Proteomes" id="UP000092445"/>
    </source>
</evidence>
<protein>
    <submittedName>
        <fullName evidence="1">Uncharacterized protein</fullName>
    </submittedName>
</protein>
<dbReference type="VEuPathDB" id="VectorBase:GPAI025805"/>
<dbReference type="EnsemblMetazoa" id="GPAI025805-RA">
    <property type="protein sequence ID" value="GPAI025805-PA"/>
    <property type="gene ID" value="GPAI025805"/>
</dbReference>
<reference evidence="2" key="1">
    <citation type="submission" date="2014-03" db="EMBL/GenBank/DDBJ databases">
        <authorList>
            <person name="Aksoy S."/>
            <person name="Warren W."/>
            <person name="Wilson R.K."/>
        </authorList>
    </citation>
    <scope>NUCLEOTIDE SEQUENCE [LARGE SCALE GENOMIC DNA]</scope>
    <source>
        <strain evidence="2">IAEA</strain>
    </source>
</reference>
<evidence type="ECO:0000313" key="1">
    <source>
        <dbReference type="EnsemblMetazoa" id="GPAI025805-PA"/>
    </source>
</evidence>
<name>A0A1A9ZUV2_GLOPL</name>
<reference evidence="1" key="2">
    <citation type="submission" date="2020-05" db="UniProtKB">
        <authorList>
            <consortium name="EnsemblMetazoa"/>
        </authorList>
    </citation>
    <scope>IDENTIFICATION</scope>
    <source>
        <strain evidence="1">IAEA</strain>
    </source>
</reference>
<keyword evidence="2" id="KW-1185">Reference proteome</keyword>
<accession>A0A1A9ZUV2</accession>
<organism evidence="1 2">
    <name type="scientific">Glossina pallidipes</name>
    <name type="common">Tsetse fly</name>
    <dbReference type="NCBI Taxonomy" id="7398"/>
    <lineage>
        <taxon>Eukaryota</taxon>
        <taxon>Metazoa</taxon>
        <taxon>Ecdysozoa</taxon>
        <taxon>Arthropoda</taxon>
        <taxon>Hexapoda</taxon>
        <taxon>Insecta</taxon>
        <taxon>Pterygota</taxon>
        <taxon>Neoptera</taxon>
        <taxon>Endopterygota</taxon>
        <taxon>Diptera</taxon>
        <taxon>Brachycera</taxon>
        <taxon>Muscomorpha</taxon>
        <taxon>Hippoboscoidea</taxon>
        <taxon>Glossinidae</taxon>
        <taxon>Glossina</taxon>
    </lineage>
</organism>
<dbReference type="Proteomes" id="UP000092445">
    <property type="component" value="Unassembled WGS sequence"/>
</dbReference>